<evidence type="ECO:0000256" key="3">
    <source>
        <dbReference type="ARBA" id="ARBA00022729"/>
    </source>
</evidence>
<dbReference type="InterPro" id="IPR034981">
    <property type="entry name" value="Imelysin-like_EfeO/Algp7"/>
</dbReference>
<comment type="subcellular location">
    <subcellularLocation>
        <location evidence="1">Cell envelope</location>
    </subcellularLocation>
</comment>
<proteinExistence type="inferred from homology"/>
<comment type="similarity">
    <text evidence="2">Belongs to the EfeM/EfeO family.</text>
</comment>
<comment type="caution">
    <text evidence="5">The sequence shown here is derived from an EMBL/GenBank/DDBJ whole genome shotgun (WGS) entry which is preliminary data.</text>
</comment>
<dbReference type="PANTHER" id="PTHR39192">
    <property type="entry name" value="IRON UPTAKE SYSTEM COMPONENT EFEO"/>
    <property type="match status" value="1"/>
</dbReference>
<sequence>MVRRLGRPWVVVGTAAAIAVCGGGAAFWVEAAGSGTGGGSAAAATADDGYPGLPHTAVSVAPGGCGAGWTRPQPGLQVFDVSDTGIGAEDVYLKDAASGAVLGEVEGLAPGRSRPLLVRLPAGSYSFTCLAQDVEAENGPTVRVSGGGTAGTPAVLPVNQHDLEPPTIAYQAWVAGQLPGLATAVDALRAAVDRGDLAAARAAWLPAHLDYERLGAAYGTFGDLDGSINGTTKGLPGGLTDPGFTGFHRLEYGLWHGQSAAALKPAAGQLAADVATLRKQWASEQMDPLDLGLRAHEIVENTIQFELTARTDYGSGSNLATAQANLQGTAETLKLLRPLLAPRMPALPRIDAAMTAASAELTALGAGKPAGVPLASLSTGDRERLNAVFGELVTELAPVAAVCDVRRTS</sequence>
<dbReference type="InterPro" id="IPR018976">
    <property type="entry name" value="Imelysin-like"/>
</dbReference>
<dbReference type="PANTHER" id="PTHR39192:SF1">
    <property type="entry name" value="IRON UPTAKE SYSTEM COMPONENT EFEO"/>
    <property type="match status" value="1"/>
</dbReference>
<name>A0ABV6VTI6_9ACTN</name>
<dbReference type="EMBL" id="JBHFAB010000005">
    <property type="protein sequence ID" value="MFC1416901.1"/>
    <property type="molecule type" value="Genomic_DNA"/>
</dbReference>
<dbReference type="InterPro" id="IPR038352">
    <property type="entry name" value="Imelysin_sf"/>
</dbReference>
<reference evidence="5 6" key="1">
    <citation type="submission" date="2024-09" db="EMBL/GenBank/DDBJ databases">
        <authorList>
            <person name="Lee S.D."/>
        </authorList>
    </citation>
    <scope>NUCLEOTIDE SEQUENCE [LARGE SCALE GENOMIC DNA]</scope>
    <source>
        <strain evidence="5 6">N8-3</strain>
    </source>
</reference>
<evidence type="ECO:0000313" key="6">
    <source>
        <dbReference type="Proteomes" id="UP001592531"/>
    </source>
</evidence>
<evidence type="ECO:0000259" key="4">
    <source>
        <dbReference type="Pfam" id="PF09375"/>
    </source>
</evidence>
<evidence type="ECO:0000256" key="1">
    <source>
        <dbReference type="ARBA" id="ARBA00004196"/>
    </source>
</evidence>
<evidence type="ECO:0000313" key="5">
    <source>
        <dbReference type="EMBL" id="MFC1416901.1"/>
    </source>
</evidence>
<accession>A0ABV6VTI6</accession>
<keyword evidence="3" id="KW-0732">Signal</keyword>
<keyword evidence="5" id="KW-0449">Lipoprotein</keyword>
<keyword evidence="6" id="KW-1185">Reference proteome</keyword>
<dbReference type="RefSeq" id="WP_380534525.1">
    <property type="nucleotide sequence ID" value="NZ_JBHFAB010000005.1"/>
</dbReference>
<dbReference type="InterPro" id="IPR050894">
    <property type="entry name" value="EfeM/EfeO_iron_uptake"/>
</dbReference>
<evidence type="ECO:0000256" key="2">
    <source>
        <dbReference type="ARBA" id="ARBA00005989"/>
    </source>
</evidence>
<protein>
    <submittedName>
        <fullName evidence="5">EfeM/EfeO family lipoprotein</fullName>
    </submittedName>
</protein>
<dbReference type="Gene3D" id="1.20.1420.20">
    <property type="entry name" value="M75 peptidase, HXXE motif"/>
    <property type="match status" value="1"/>
</dbReference>
<dbReference type="CDD" id="cd14656">
    <property type="entry name" value="Imelysin-like_EfeO"/>
    <property type="match status" value="1"/>
</dbReference>
<organism evidence="5 6">
    <name type="scientific">Streptacidiphilus cavernicola</name>
    <dbReference type="NCBI Taxonomy" id="3342716"/>
    <lineage>
        <taxon>Bacteria</taxon>
        <taxon>Bacillati</taxon>
        <taxon>Actinomycetota</taxon>
        <taxon>Actinomycetes</taxon>
        <taxon>Kitasatosporales</taxon>
        <taxon>Streptomycetaceae</taxon>
        <taxon>Streptacidiphilus</taxon>
    </lineage>
</organism>
<gene>
    <name evidence="5" type="ORF">ACEZDE_09610</name>
</gene>
<feature type="domain" description="Imelysin-like" evidence="4">
    <location>
        <begin position="169"/>
        <end position="371"/>
    </location>
</feature>
<dbReference type="Pfam" id="PF09375">
    <property type="entry name" value="Peptidase_M75"/>
    <property type="match status" value="1"/>
</dbReference>
<dbReference type="Proteomes" id="UP001592531">
    <property type="component" value="Unassembled WGS sequence"/>
</dbReference>